<dbReference type="Gene3D" id="3.40.50.300">
    <property type="entry name" value="P-loop containing nucleotide triphosphate hydrolases"/>
    <property type="match status" value="1"/>
</dbReference>
<name>A0A2P1NKG9_9BURK</name>
<dbReference type="KEGG" id="melm:C7H73_07780"/>
<accession>A0A2P1NKG9</accession>
<dbReference type="AlphaFoldDB" id="A0A2P1NKG9"/>
<evidence type="ECO:0000313" key="1">
    <source>
        <dbReference type="EMBL" id="AVP57568.1"/>
    </source>
</evidence>
<sequence>MTIADTPARLAAIVHEDGGSREADALLAAFARSLAREGWRVGGVVHERRTDARGRKGMYLVDLAGGREFCISQDLGPLSRACCVDPAGVAQAAGVLRQALAERPALAIVNRFGELEAGGGGFVAELAALVGANVLVLTAVARKHLAAWRRFTGGEGVELPAQALALGSWFSAAARRGEGA</sequence>
<dbReference type="Pfam" id="PF10649">
    <property type="entry name" value="DUF2478"/>
    <property type="match status" value="1"/>
</dbReference>
<organism evidence="1 2">
    <name type="scientific">Pulveribacter suum</name>
    <dbReference type="NCBI Taxonomy" id="2116657"/>
    <lineage>
        <taxon>Bacteria</taxon>
        <taxon>Pseudomonadati</taxon>
        <taxon>Pseudomonadota</taxon>
        <taxon>Betaproteobacteria</taxon>
        <taxon>Burkholderiales</taxon>
        <taxon>Comamonadaceae</taxon>
        <taxon>Pulveribacter</taxon>
    </lineage>
</organism>
<dbReference type="InterPro" id="IPR027417">
    <property type="entry name" value="P-loop_NTPase"/>
</dbReference>
<dbReference type="Proteomes" id="UP000241829">
    <property type="component" value="Chromosome"/>
</dbReference>
<protein>
    <recommendedName>
        <fullName evidence="3">Molybdenum ABC transporter ATP-binding protein</fullName>
    </recommendedName>
</protein>
<reference evidence="2" key="1">
    <citation type="submission" date="2018-03" db="EMBL/GenBank/DDBJ databases">
        <title>Genome sequencing of Melaminivora sp. strain SC2-7.</title>
        <authorList>
            <person name="Kim S.-J."/>
            <person name="Heo J."/>
            <person name="Ahn J.-H."/>
            <person name="Kwon S.-W."/>
        </authorList>
    </citation>
    <scope>NUCLEOTIDE SEQUENCE [LARGE SCALE GENOMIC DNA]</scope>
    <source>
        <strain evidence="2">SC2-7</strain>
    </source>
</reference>
<proteinExistence type="predicted"/>
<evidence type="ECO:0000313" key="2">
    <source>
        <dbReference type="Proteomes" id="UP000241829"/>
    </source>
</evidence>
<dbReference type="RefSeq" id="WP_106846121.1">
    <property type="nucleotide sequence ID" value="NZ_CP027792.1"/>
</dbReference>
<keyword evidence="2" id="KW-1185">Reference proteome</keyword>
<dbReference type="EMBL" id="CP027792">
    <property type="protein sequence ID" value="AVP57568.1"/>
    <property type="molecule type" value="Genomic_DNA"/>
</dbReference>
<evidence type="ECO:0008006" key="3">
    <source>
        <dbReference type="Google" id="ProtNLM"/>
    </source>
</evidence>
<dbReference type="InterPro" id="IPR018912">
    <property type="entry name" value="DUF2478"/>
</dbReference>
<dbReference type="OrthoDB" id="6050629at2"/>
<gene>
    <name evidence="1" type="ORF">C7H73_07780</name>
</gene>